<keyword evidence="8" id="KW-1185">Reference proteome</keyword>
<dbReference type="AlphaFoldDB" id="A0AAN9EFZ4"/>
<evidence type="ECO:0000256" key="2">
    <source>
        <dbReference type="ARBA" id="ARBA00022723"/>
    </source>
</evidence>
<evidence type="ECO:0000313" key="8">
    <source>
        <dbReference type="Proteomes" id="UP001372338"/>
    </source>
</evidence>
<gene>
    <name evidence="7" type="ORF">RIF29_30237</name>
</gene>
<dbReference type="SUPFAM" id="SSF51197">
    <property type="entry name" value="Clavaminate synthase-like"/>
    <property type="match status" value="1"/>
</dbReference>
<dbReference type="PRINTS" id="PR00682">
    <property type="entry name" value="IPNSYNTHASE"/>
</dbReference>
<dbReference type="InterPro" id="IPR005123">
    <property type="entry name" value="Oxoglu/Fe-dep_dioxygenase_dom"/>
</dbReference>
<reference evidence="7 8" key="1">
    <citation type="submission" date="2024-01" db="EMBL/GenBank/DDBJ databases">
        <title>The genomes of 5 underutilized Papilionoideae crops provide insights into root nodulation and disease resistanc.</title>
        <authorList>
            <person name="Yuan L."/>
        </authorList>
    </citation>
    <scope>NUCLEOTIDE SEQUENCE [LARGE SCALE GENOMIC DNA]</scope>
    <source>
        <strain evidence="7">ZHUSHIDOU_FW_LH</strain>
        <tissue evidence="7">Leaf</tissue>
    </source>
</reference>
<accession>A0AAN9EFZ4</accession>
<dbReference type="Gene3D" id="2.60.120.330">
    <property type="entry name" value="B-lactam Antibiotic, Isopenicillin N Synthase, Chain"/>
    <property type="match status" value="1"/>
</dbReference>
<protein>
    <recommendedName>
        <fullName evidence="6">Fe2OG dioxygenase domain-containing protein</fullName>
    </recommendedName>
</protein>
<organism evidence="7 8">
    <name type="scientific">Crotalaria pallida</name>
    <name type="common">Smooth rattlebox</name>
    <name type="synonym">Crotalaria striata</name>
    <dbReference type="NCBI Taxonomy" id="3830"/>
    <lineage>
        <taxon>Eukaryota</taxon>
        <taxon>Viridiplantae</taxon>
        <taxon>Streptophyta</taxon>
        <taxon>Embryophyta</taxon>
        <taxon>Tracheophyta</taxon>
        <taxon>Spermatophyta</taxon>
        <taxon>Magnoliopsida</taxon>
        <taxon>eudicotyledons</taxon>
        <taxon>Gunneridae</taxon>
        <taxon>Pentapetalae</taxon>
        <taxon>rosids</taxon>
        <taxon>fabids</taxon>
        <taxon>Fabales</taxon>
        <taxon>Fabaceae</taxon>
        <taxon>Papilionoideae</taxon>
        <taxon>50 kb inversion clade</taxon>
        <taxon>genistoids sensu lato</taxon>
        <taxon>core genistoids</taxon>
        <taxon>Crotalarieae</taxon>
        <taxon>Crotalaria</taxon>
    </lineage>
</organism>
<proteinExistence type="inferred from homology"/>
<dbReference type="GO" id="GO:0016491">
    <property type="term" value="F:oxidoreductase activity"/>
    <property type="evidence" value="ECO:0007669"/>
    <property type="project" value="UniProtKB-KW"/>
</dbReference>
<dbReference type="GO" id="GO:0031418">
    <property type="term" value="F:L-ascorbic acid binding"/>
    <property type="evidence" value="ECO:0007669"/>
    <property type="project" value="UniProtKB-KW"/>
</dbReference>
<name>A0AAN9EFZ4_CROPI</name>
<comment type="similarity">
    <text evidence="1 5">Belongs to the iron/ascorbate-dependent oxidoreductase family.</text>
</comment>
<dbReference type="FunFam" id="2.60.120.330:FF:000079">
    <property type="entry name" value="Protein SRG1"/>
    <property type="match status" value="1"/>
</dbReference>
<feature type="domain" description="Fe2OG dioxygenase" evidence="6">
    <location>
        <begin position="207"/>
        <end position="308"/>
    </location>
</feature>
<dbReference type="InterPro" id="IPR026992">
    <property type="entry name" value="DIOX_N"/>
</dbReference>
<dbReference type="PROSITE" id="PS51471">
    <property type="entry name" value="FE2OG_OXY"/>
    <property type="match status" value="1"/>
</dbReference>
<dbReference type="Pfam" id="PF03171">
    <property type="entry name" value="2OG-FeII_Oxy"/>
    <property type="match status" value="1"/>
</dbReference>
<evidence type="ECO:0000259" key="6">
    <source>
        <dbReference type="PROSITE" id="PS51471"/>
    </source>
</evidence>
<comment type="caution">
    <text evidence="7">The sequence shown here is derived from an EMBL/GenBank/DDBJ whole genome shotgun (WGS) entry which is preliminary data.</text>
</comment>
<keyword evidence="2 5" id="KW-0479">Metal-binding</keyword>
<evidence type="ECO:0000256" key="4">
    <source>
        <dbReference type="ARBA" id="ARBA00023004"/>
    </source>
</evidence>
<dbReference type="EMBL" id="JAYWIO010000006">
    <property type="protein sequence ID" value="KAK7256769.1"/>
    <property type="molecule type" value="Genomic_DNA"/>
</dbReference>
<evidence type="ECO:0000256" key="1">
    <source>
        <dbReference type="ARBA" id="ARBA00008056"/>
    </source>
</evidence>
<dbReference type="GO" id="GO:0046872">
    <property type="term" value="F:metal ion binding"/>
    <property type="evidence" value="ECO:0007669"/>
    <property type="project" value="UniProtKB-KW"/>
</dbReference>
<dbReference type="InterPro" id="IPR050295">
    <property type="entry name" value="Plant_2OG-oxidoreductases"/>
</dbReference>
<keyword evidence="3" id="KW-0847">Vitamin C</keyword>
<keyword evidence="5" id="KW-0560">Oxidoreductase</keyword>
<dbReference type="Pfam" id="PF14226">
    <property type="entry name" value="DIOX_N"/>
    <property type="match status" value="1"/>
</dbReference>
<dbReference type="InterPro" id="IPR044861">
    <property type="entry name" value="IPNS-like_FE2OG_OXY"/>
</dbReference>
<dbReference type="PANTHER" id="PTHR47991">
    <property type="entry name" value="OXOGLUTARATE/IRON-DEPENDENT DIOXYGENASE"/>
    <property type="match status" value="1"/>
</dbReference>
<sequence length="359" mass="41207">MTLEAEMEQTIFAPSIPVPSVQEIVKKDPLQVPEKYVRGHEEIEKDKHMPHLSSEIPVIDLALLSDGNEEELSKLDMACKEWGFFQLVNHGAEKEVLQKMKDTTSEFFKLPIEEKNKISMPSNDIHGYGHDHVIFEEQKLDWHDELVLITHPIESRKLSFWPKTPERFKEAIEAYTEEVKQVGEKLLRAMSVIMGMEKDALIKLHKELLVTLGLIYYPPCSTPEQVVGMSPHSDATTITILMQHDEVCGLEIRHKGDWVPVIPKPGALVVNVGDITEIWSNGKYKSIEHRGMTNKNKERTSYVFFLSPVDDVEVEPLDHFVDDQNVKLYQKVKFGDYLKESFKRKLEGKAHVDVAKIKQ</sequence>
<keyword evidence="4 5" id="KW-0408">Iron</keyword>
<evidence type="ECO:0000256" key="5">
    <source>
        <dbReference type="RuleBase" id="RU003682"/>
    </source>
</evidence>
<evidence type="ECO:0000313" key="7">
    <source>
        <dbReference type="EMBL" id="KAK7256769.1"/>
    </source>
</evidence>
<dbReference type="InterPro" id="IPR027443">
    <property type="entry name" value="IPNS-like_sf"/>
</dbReference>
<dbReference type="Proteomes" id="UP001372338">
    <property type="component" value="Unassembled WGS sequence"/>
</dbReference>
<evidence type="ECO:0000256" key="3">
    <source>
        <dbReference type="ARBA" id="ARBA00022896"/>
    </source>
</evidence>